<feature type="domain" description="Polymerase beta nucleotidyltransferase" evidence="1">
    <location>
        <begin position="12"/>
        <end position="97"/>
    </location>
</feature>
<keyword evidence="3" id="KW-1185">Reference proteome</keyword>
<dbReference type="AlphaFoldDB" id="A0A939DN83"/>
<dbReference type="SUPFAM" id="SSF81301">
    <property type="entry name" value="Nucleotidyltransferase"/>
    <property type="match status" value="1"/>
</dbReference>
<comment type="caution">
    <text evidence="2">The sequence shown here is derived from an EMBL/GenBank/DDBJ whole genome shotgun (WGS) entry which is preliminary data.</text>
</comment>
<gene>
    <name evidence="2" type="ORF">J0A66_11025</name>
</gene>
<accession>A0A939DN83</accession>
<name>A0A939DN83_9ALTE</name>
<reference evidence="2" key="1">
    <citation type="submission" date="2021-03" db="EMBL/GenBank/DDBJ databases">
        <title>novel species isolated from a fishpond in China.</title>
        <authorList>
            <person name="Lu H."/>
            <person name="Cai Z."/>
        </authorList>
    </citation>
    <scope>NUCLEOTIDE SEQUENCE</scope>
    <source>
        <strain evidence="2">JCM 30855</strain>
    </source>
</reference>
<proteinExistence type="predicted"/>
<dbReference type="InterPro" id="IPR043519">
    <property type="entry name" value="NT_sf"/>
</dbReference>
<dbReference type="Gene3D" id="3.30.460.10">
    <property type="entry name" value="Beta Polymerase, domain 2"/>
    <property type="match status" value="1"/>
</dbReference>
<dbReference type="EMBL" id="JAFKCV010000005">
    <property type="protein sequence ID" value="MBN7825757.1"/>
    <property type="molecule type" value="Genomic_DNA"/>
</dbReference>
<organism evidence="2 3">
    <name type="scientific">Bowmanella dokdonensis</name>
    <dbReference type="NCBI Taxonomy" id="751969"/>
    <lineage>
        <taxon>Bacteria</taxon>
        <taxon>Pseudomonadati</taxon>
        <taxon>Pseudomonadota</taxon>
        <taxon>Gammaproteobacteria</taxon>
        <taxon>Alteromonadales</taxon>
        <taxon>Alteromonadaceae</taxon>
        <taxon>Bowmanella</taxon>
    </lineage>
</organism>
<dbReference type="InterPro" id="IPR041633">
    <property type="entry name" value="Polbeta"/>
</dbReference>
<evidence type="ECO:0000313" key="2">
    <source>
        <dbReference type="EMBL" id="MBN7825757.1"/>
    </source>
</evidence>
<sequence length="98" mass="11019">MEFGLSGEVIDKIRSVFSRHADIESAIVYGSRAMGTYRPGSDLDICLHGNLNAKQLLALHCELEELDLPYQIDLSIYSTINNPDLRQHIDRVGKSLYP</sequence>
<dbReference type="Pfam" id="PF18765">
    <property type="entry name" value="Polbeta"/>
    <property type="match status" value="1"/>
</dbReference>
<evidence type="ECO:0000313" key="3">
    <source>
        <dbReference type="Proteomes" id="UP000664654"/>
    </source>
</evidence>
<dbReference type="Proteomes" id="UP000664654">
    <property type="component" value="Unassembled WGS sequence"/>
</dbReference>
<evidence type="ECO:0000259" key="1">
    <source>
        <dbReference type="Pfam" id="PF18765"/>
    </source>
</evidence>
<dbReference type="RefSeq" id="WP_206573867.1">
    <property type="nucleotide sequence ID" value="NZ_JAFKCV010000005.1"/>
</dbReference>
<protein>
    <submittedName>
        <fullName evidence="2">Nucleotidyltransferase domain-containing protein</fullName>
    </submittedName>
</protein>
<dbReference type="CDD" id="cd05403">
    <property type="entry name" value="NT_KNTase_like"/>
    <property type="match status" value="1"/>
</dbReference>